<dbReference type="EMBL" id="FTMI01000004">
    <property type="protein sequence ID" value="SIQ40347.1"/>
    <property type="molecule type" value="Genomic_DNA"/>
</dbReference>
<accession>A0A1N6SH46</accession>
<evidence type="ECO:0000256" key="2">
    <source>
        <dbReference type="ARBA" id="ARBA00022692"/>
    </source>
</evidence>
<feature type="transmembrane region" description="Helical" evidence="5">
    <location>
        <begin position="171"/>
        <end position="192"/>
    </location>
</feature>
<keyword evidence="4 5" id="KW-0472">Membrane</keyword>
<proteinExistence type="predicted"/>
<evidence type="ECO:0000313" key="7">
    <source>
        <dbReference type="EMBL" id="SIQ40347.1"/>
    </source>
</evidence>
<dbReference type="InterPro" id="IPR011701">
    <property type="entry name" value="MFS"/>
</dbReference>
<feature type="transmembrane region" description="Helical" evidence="5">
    <location>
        <begin position="306"/>
        <end position="322"/>
    </location>
</feature>
<feature type="transmembrane region" description="Helical" evidence="5">
    <location>
        <begin position="80"/>
        <end position="99"/>
    </location>
</feature>
<feature type="transmembrane region" description="Helical" evidence="5">
    <location>
        <begin position="12"/>
        <end position="30"/>
    </location>
</feature>
<dbReference type="InterPro" id="IPR051788">
    <property type="entry name" value="MFS_Transporter"/>
</dbReference>
<dbReference type="PROSITE" id="PS50850">
    <property type="entry name" value="MFS"/>
    <property type="match status" value="1"/>
</dbReference>
<evidence type="ECO:0000313" key="8">
    <source>
        <dbReference type="Proteomes" id="UP000186235"/>
    </source>
</evidence>
<evidence type="ECO:0000256" key="5">
    <source>
        <dbReference type="SAM" id="Phobius"/>
    </source>
</evidence>
<keyword evidence="8" id="KW-1185">Reference proteome</keyword>
<dbReference type="GO" id="GO:0005886">
    <property type="term" value="C:plasma membrane"/>
    <property type="evidence" value="ECO:0007669"/>
    <property type="project" value="UniProtKB-SubCell"/>
</dbReference>
<comment type="subcellular location">
    <subcellularLocation>
        <location evidence="1">Cell membrane</location>
        <topology evidence="1">Multi-pass membrane protein</topology>
    </subcellularLocation>
</comment>
<feature type="transmembrane region" description="Helical" evidence="5">
    <location>
        <begin position="360"/>
        <end position="377"/>
    </location>
</feature>
<organism evidence="7 8">
    <name type="scientific">Cellulosimicrobium aquatile</name>
    <dbReference type="NCBI Taxonomy" id="1612203"/>
    <lineage>
        <taxon>Bacteria</taxon>
        <taxon>Bacillati</taxon>
        <taxon>Actinomycetota</taxon>
        <taxon>Actinomycetes</taxon>
        <taxon>Micrococcales</taxon>
        <taxon>Promicromonosporaceae</taxon>
        <taxon>Cellulosimicrobium</taxon>
    </lineage>
</organism>
<feature type="transmembrane region" description="Helical" evidence="5">
    <location>
        <begin position="389"/>
        <end position="409"/>
    </location>
</feature>
<gene>
    <name evidence="7" type="ORF">SAMN05518682_2313</name>
</gene>
<evidence type="ECO:0000259" key="6">
    <source>
        <dbReference type="PROSITE" id="PS50850"/>
    </source>
</evidence>
<sequence length="437" mass="44194">MTTARPDRRVVALATWSVFAVFFLNGFNFATWASRLPAVRDSLGFTEAQMGLLLLFMAVGSLLALPLSGMVVQRLGASKAVTVFAVTNVVGLVTAVTGVATGEDVVVRVGLFLAGIGTGVWDAAMNLEGAAVEQRLGKAIMPRFHAGFSFGTMAGAGVGALMAALHVPVQVHLTAAVVLSLVGVLWCVRFFLPAGKVEHAVADAVEDAAGADPAASAGSGASHGTGKDERGALSAWTEPRTLLIGLVVLAAALTEGAANDWVSLAVVDGFGTSDAMGAVGLAVFLTAMTGMRLLGTGLLDRYGRVAVLRLGAALALLGLLVFTLSPNLWVALVGVVAWGMGAALGFPVGMSAASDDPARAAVRVSVVATIGYSAFFMGPPLIGFLAEHVGYRGALLVIAVPVVVGLLVVGATRPLPTAAGAAGQQAAQGADRAGRAD</sequence>
<feature type="transmembrane region" description="Helical" evidence="5">
    <location>
        <begin position="144"/>
        <end position="165"/>
    </location>
</feature>
<dbReference type="RefSeq" id="WP_076405069.1">
    <property type="nucleotide sequence ID" value="NZ_FTMI01000004.1"/>
</dbReference>
<feature type="domain" description="Major facilitator superfamily (MFS) profile" evidence="6">
    <location>
        <begin position="14"/>
        <end position="417"/>
    </location>
</feature>
<dbReference type="PANTHER" id="PTHR23514">
    <property type="entry name" value="BYPASS OF STOP CODON PROTEIN 6"/>
    <property type="match status" value="1"/>
</dbReference>
<dbReference type="AlphaFoldDB" id="A0A1N6SH46"/>
<feature type="transmembrane region" description="Helical" evidence="5">
    <location>
        <begin position="50"/>
        <end position="68"/>
    </location>
</feature>
<protein>
    <submittedName>
        <fullName evidence="7">Fucose permease</fullName>
    </submittedName>
</protein>
<feature type="transmembrane region" description="Helical" evidence="5">
    <location>
        <begin position="105"/>
        <end position="124"/>
    </location>
</feature>
<dbReference type="GO" id="GO:0022857">
    <property type="term" value="F:transmembrane transporter activity"/>
    <property type="evidence" value="ECO:0007669"/>
    <property type="project" value="InterPro"/>
</dbReference>
<evidence type="ECO:0000256" key="3">
    <source>
        <dbReference type="ARBA" id="ARBA00022989"/>
    </source>
</evidence>
<keyword evidence="3 5" id="KW-1133">Transmembrane helix</keyword>
<dbReference type="SUPFAM" id="SSF103473">
    <property type="entry name" value="MFS general substrate transporter"/>
    <property type="match status" value="1"/>
</dbReference>
<evidence type="ECO:0000256" key="4">
    <source>
        <dbReference type="ARBA" id="ARBA00023136"/>
    </source>
</evidence>
<evidence type="ECO:0000256" key="1">
    <source>
        <dbReference type="ARBA" id="ARBA00004651"/>
    </source>
</evidence>
<dbReference type="Pfam" id="PF07690">
    <property type="entry name" value="MFS_1"/>
    <property type="match status" value="1"/>
</dbReference>
<name>A0A1N6SH46_9MICO</name>
<feature type="transmembrane region" description="Helical" evidence="5">
    <location>
        <begin position="328"/>
        <end position="348"/>
    </location>
</feature>
<dbReference type="InterPro" id="IPR020846">
    <property type="entry name" value="MFS_dom"/>
</dbReference>
<feature type="transmembrane region" description="Helical" evidence="5">
    <location>
        <begin position="275"/>
        <end position="294"/>
    </location>
</feature>
<dbReference type="CDD" id="cd17393">
    <property type="entry name" value="MFS_MosC_like"/>
    <property type="match status" value="1"/>
</dbReference>
<reference evidence="8" key="1">
    <citation type="submission" date="2017-01" db="EMBL/GenBank/DDBJ databases">
        <authorList>
            <person name="Varghese N."/>
            <person name="Submissions S."/>
        </authorList>
    </citation>
    <scope>NUCLEOTIDE SEQUENCE [LARGE SCALE GENOMIC DNA]</scope>
    <source>
        <strain evidence="8">3bp</strain>
    </source>
</reference>
<dbReference type="Gene3D" id="1.20.1250.20">
    <property type="entry name" value="MFS general substrate transporter like domains"/>
    <property type="match status" value="2"/>
</dbReference>
<dbReference type="Proteomes" id="UP000186235">
    <property type="component" value="Unassembled WGS sequence"/>
</dbReference>
<dbReference type="InterPro" id="IPR036259">
    <property type="entry name" value="MFS_trans_sf"/>
</dbReference>
<dbReference type="PANTHER" id="PTHR23514:SF13">
    <property type="entry name" value="INNER MEMBRANE PROTEIN YBJJ"/>
    <property type="match status" value="1"/>
</dbReference>
<feature type="transmembrane region" description="Helical" evidence="5">
    <location>
        <begin position="242"/>
        <end position="263"/>
    </location>
</feature>
<keyword evidence="2 5" id="KW-0812">Transmembrane</keyword>